<dbReference type="GO" id="GO:0006352">
    <property type="term" value="P:DNA-templated transcription initiation"/>
    <property type="evidence" value="ECO:0007669"/>
    <property type="project" value="InterPro"/>
</dbReference>
<evidence type="ECO:0000256" key="4">
    <source>
        <dbReference type="ARBA" id="ARBA00023163"/>
    </source>
</evidence>
<dbReference type="InterPro" id="IPR014284">
    <property type="entry name" value="RNA_pol_sigma-70_dom"/>
</dbReference>
<dbReference type="AlphaFoldDB" id="A0A2N3LPG6"/>
<dbReference type="PANTHER" id="PTHR30385:SF4">
    <property type="entry name" value="RNA POLYMERASE SIGMA-E FACTOR"/>
    <property type="match status" value="1"/>
</dbReference>
<dbReference type="Gene3D" id="1.10.1740.10">
    <property type="match status" value="1"/>
</dbReference>
<evidence type="ECO:0000256" key="1">
    <source>
        <dbReference type="ARBA" id="ARBA00023015"/>
    </source>
</evidence>
<protein>
    <submittedName>
        <fullName evidence="6">RNA polymerase subunit sigma-24</fullName>
    </submittedName>
</protein>
<dbReference type="SUPFAM" id="SSF88659">
    <property type="entry name" value="Sigma3 and sigma4 domains of RNA polymerase sigma factors"/>
    <property type="match status" value="1"/>
</dbReference>
<evidence type="ECO:0000313" key="7">
    <source>
        <dbReference type="Proteomes" id="UP000233440"/>
    </source>
</evidence>
<proteinExistence type="predicted"/>
<dbReference type="OrthoDB" id="9783788at2"/>
<dbReference type="EMBL" id="PIQO01000002">
    <property type="protein sequence ID" value="PKR86467.1"/>
    <property type="molecule type" value="Genomic_DNA"/>
</dbReference>
<evidence type="ECO:0000313" key="6">
    <source>
        <dbReference type="EMBL" id="PKR86467.1"/>
    </source>
</evidence>
<dbReference type="PANTHER" id="PTHR30385">
    <property type="entry name" value="SIGMA FACTOR F FLAGELLAR"/>
    <property type="match status" value="1"/>
</dbReference>
<dbReference type="SUPFAM" id="SSF88946">
    <property type="entry name" value="Sigma2 domain of RNA polymerase sigma factors"/>
    <property type="match status" value="1"/>
</dbReference>
<keyword evidence="3" id="KW-0238">DNA-binding</keyword>
<dbReference type="GO" id="GO:0003677">
    <property type="term" value="F:DNA binding"/>
    <property type="evidence" value="ECO:0007669"/>
    <property type="project" value="UniProtKB-KW"/>
</dbReference>
<feature type="domain" description="RNA polymerase sigma-70 region 2" evidence="5">
    <location>
        <begin position="8"/>
        <end position="72"/>
    </location>
</feature>
<dbReference type="InterPro" id="IPR036388">
    <property type="entry name" value="WH-like_DNA-bd_sf"/>
</dbReference>
<dbReference type="GO" id="GO:0016987">
    <property type="term" value="F:sigma factor activity"/>
    <property type="evidence" value="ECO:0007669"/>
    <property type="project" value="UniProtKB-KW"/>
</dbReference>
<name>A0A2N3LPG6_9BACI</name>
<keyword evidence="4" id="KW-0804">Transcription</keyword>
<dbReference type="Pfam" id="PF04542">
    <property type="entry name" value="Sigma70_r2"/>
    <property type="match status" value="1"/>
</dbReference>
<dbReference type="InterPro" id="IPR013325">
    <property type="entry name" value="RNA_pol_sigma_r2"/>
</dbReference>
<accession>A0A2N3LPG6</accession>
<dbReference type="Proteomes" id="UP000233440">
    <property type="component" value="Unassembled WGS sequence"/>
</dbReference>
<gene>
    <name evidence="6" type="ORF">CWO92_05075</name>
</gene>
<organism evidence="6 7">
    <name type="scientific">Heyndrickxia camelliae</name>
    <dbReference type="NCBI Taxonomy" id="1707093"/>
    <lineage>
        <taxon>Bacteria</taxon>
        <taxon>Bacillati</taxon>
        <taxon>Bacillota</taxon>
        <taxon>Bacilli</taxon>
        <taxon>Bacillales</taxon>
        <taxon>Bacillaceae</taxon>
        <taxon>Heyndrickxia</taxon>
    </lineage>
</organism>
<dbReference type="InterPro" id="IPR007627">
    <property type="entry name" value="RNA_pol_sigma70_r2"/>
</dbReference>
<evidence type="ECO:0000256" key="3">
    <source>
        <dbReference type="ARBA" id="ARBA00023125"/>
    </source>
</evidence>
<dbReference type="RefSeq" id="WP_101353105.1">
    <property type="nucleotide sequence ID" value="NZ_PIQO01000002.1"/>
</dbReference>
<keyword evidence="2" id="KW-0731">Sigma factor</keyword>
<keyword evidence="7" id="KW-1185">Reference proteome</keyword>
<reference evidence="6 7" key="1">
    <citation type="submission" date="2017-11" db="EMBL/GenBank/DDBJ databases">
        <title>Bacillus camelliae sp. nov., isolated from pu'er tea.</title>
        <authorList>
            <person name="Niu L."/>
        </authorList>
    </citation>
    <scope>NUCLEOTIDE SEQUENCE [LARGE SCALE GENOMIC DNA]</scope>
    <source>
        <strain evidence="6 7">7578-1</strain>
    </source>
</reference>
<dbReference type="Gene3D" id="1.10.10.10">
    <property type="entry name" value="Winged helix-like DNA-binding domain superfamily/Winged helix DNA-binding domain"/>
    <property type="match status" value="1"/>
</dbReference>
<evidence type="ECO:0000259" key="5">
    <source>
        <dbReference type="Pfam" id="PF04542"/>
    </source>
</evidence>
<comment type="caution">
    <text evidence="6">The sequence shown here is derived from an EMBL/GenBank/DDBJ whole genome shotgun (WGS) entry which is preliminary data.</text>
</comment>
<dbReference type="NCBIfam" id="TIGR02937">
    <property type="entry name" value="sigma70-ECF"/>
    <property type="match status" value="1"/>
</dbReference>
<evidence type="ECO:0000256" key="2">
    <source>
        <dbReference type="ARBA" id="ARBA00023082"/>
    </source>
</evidence>
<dbReference type="InterPro" id="IPR013324">
    <property type="entry name" value="RNA_pol_sigma_r3/r4-like"/>
</dbReference>
<keyword evidence="1" id="KW-0805">Transcription regulation</keyword>
<sequence length="160" mass="18770">MKEFLAVFQKYEAMIHHILRSLRIYKNYDEFFQIGLIALWEAKERFDSKKGSFTSFAYLTIKGRLLTELKKSAALEERYRYPKEEFWNLQLDEGADVPLEMETLLTYCEGLTTNQKKWVVATFHLGMSSAELANYENVSPSAVKKWKRGALEKIKQKLGR</sequence>